<keyword evidence="4" id="KW-1185">Reference proteome</keyword>
<feature type="domain" description="DUF3899" evidence="2">
    <location>
        <begin position="35"/>
        <end position="122"/>
    </location>
</feature>
<dbReference type="EMBL" id="JAUSUC010000024">
    <property type="protein sequence ID" value="MDQ0215666.1"/>
    <property type="molecule type" value="Genomic_DNA"/>
</dbReference>
<gene>
    <name evidence="3" type="ORF">J2S13_002084</name>
</gene>
<evidence type="ECO:0000259" key="2">
    <source>
        <dbReference type="Pfam" id="PF13038"/>
    </source>
</evidence>
<dbReference type="InterPro" id="IPR025007">
    <property type="entry name" value="DUF3899"/>
</dbReference>
<evidence type="ECO:0000313" key="3">
    <source>
        <dbReference type="EMBL" id="MDQ0215666.1"/>
    </source>
</evidence>
<sequence length="127" mass="14189">MKKGVLSVSFIGFIIIISSASAWFKKGDFFLQFLNTSFSISLILFIIGAGLFVFERGFFNGVIYGVKSLRKTTEKGKFVSKFDQLDDTNGISKDLPKKRSYIITFPLLLSGSLFIIIDTVLAYSLFS</sequence>
<dbReference type="RefSeq" id="WP_307257664.1">
    <property type="nucleotide sequence ID" value="NZ_JAUSUC010000024.1"/>
</dbReference>
<keyword evidence="1" id="KW-0812">Transmembrane</keyword>
<feature type="transmembrane region" description="Helical" evidence="1">
    <location>
        <begin position="32"/>
        <end position="54"/>
    </location>
</feature>
<organism evidence="3 4">
    <name type="scientific">Oikeobacillus pervagus</name>
    <dbReference type="NCBI Taxonomy" id="1325931"/>
    <lineage>
        <taxon>Bacteria</taxon>
        <taxon>Bacillati</taxon>
        <taxon>Bacillota</taxon>
        <taxon>Bacilli</taxon>
        <taxon>Bacillales</taxon>
        <taxon>Bacillaceae</taxon>
        <taxon>Oikeobacillus</taxon>
    </lineage>
</organism>
<dbReference type="Proteomes" id="UP001237207">
    <property type="component" value="Unassembled WGS sequence"/>
</dbReference>
<keyword evidence="1" id="KW-0472">Membrane</keyword>
<feature type="transmembrane region" description="Helical" evidence="1">
    <location>
        <begin position="101"/>
        <end position="126"/>
    </location>
</feature>
<keyword evidence="1" id="KW-1133">Transmembrane helix</keyword>
<dbReference type="AlphaFoldDB" id="A0AAJ1T2U8"/>
<evidence type="ECO:0000313" key="4">
    <source>
        <dbReference type="Proteomes" id="UP001237207"/>
    </source>
</evidence>
<accession>A0AAJ1T2U8</accession>
<evidence type="ECO:0000256" key="1">
    <source>
        <dbReference type="SAM" id="Phobius"/>
    </source>
</evidence>
<dbReference type="Pfam" id="PF13038">
    <property type="entry name" value="DUF3899"/>
    <property type="match status" value="1"/>
</dbReference>
<proteinExistence type="predicted"/>
<name>A0AAJ1T2U8_9BACI</name>
<reference evidence="3" key="1">
    <citation type="submission" date="2023-07" db="EMBL/GenBank/DDBJ databases">
        <title>Genomic Encyclopedia of Type Strains, Phase IV (KMG-IV): sequencing the most valuable type-strain genomes for metagenomic binning, comparative biology and taxonomic classification.</title>
        <authorList>
            <person name="Goeker M."/>
        </authorList>
    </citation>
    <scope>NUCLEOTIDE SEQUENCE</scope>
    <source>
        <strain evidence="3">DSM 23947</strain>
    </source>
</reference>
<protein>
    <submittedName>
        <fullName evidence="3">Trehalose-6-phosphate synthase</fullName>
    </submittedName>
</protein>
<comment type="caution">
    <text evidence="3">The sequence shown here is derived from an EMBL/GenBank/DDBJ whole genome shotgun (WGS) entry which is preliminary data.</text>
</comment>